<evidence type="ECO:0000256" key="5">
    <source>
        <dbReference type="SAM" id="MobiDB-lite"/>
    </source>
</evidence>
<dbReference type="InterPro" id="IPR017871">
    <property type="entry name" value="ABC_transporter-like_CS"/>
</dbReference>
<dbReference type="VEuPathDB" id="CryptoDB:Cvel_12199"/>
<dbReference type="InterPro" id="IPR003593">
    <property type="entry name" value="AAA+_ATPase"/>
</dbReference>
<feature type="compositionally biased region" description="Low complexity" evidence="5">
    <location>
        <begin position="416"/>
        <end position="429"/>
    </location>
</feature>
<feature type="compositionally biased region" description="Gly residues" evidence="5">
    <location>
        <begin position="965"/>
        <end position="976"/>
    </location>
</feature>
<evidence type="ECO:0000256" key="2">
    <source>
        <dbReference type="ARBA" id="ARBA00022741"/>
    </source>
</evidence>
<organism evidence="7">
    <name type="scientific">Chromera velia CCMP2878</name>
    <dbReference type="NCBI Taxonomy" id="1169474"/>
    <lineage>
        <taxon>Eukaryota</taxon>
        <taxon>Sar</taxon>
        <taxon>Alveolata</taxon>
        <taxon>Colpodellida</taxon>
        <taxon>Chromeraceae</taxon>
        <taxon>Chromera</taxon>
    </lineage>
</organism>
<dbReference type="SMART" id="SM00382">
    <property type="entry name" value="AAA"/>
    <property type="match status" value="2"/>
</dbReference>
<feature type="domain" description="ABC transporter" evidence="6">
    <location>
        <begin position="1254"/>
        <end position="1562"/>
    </location>
</feature>
<feature type="region of interest" description="Disordered" evidence="5">
    <location>
        <begin position="1590"/>
        <end position="1615"/>
    </location>
</feature>
<feature type="coiled-coil region" evidence="4">
    <location>
        <begin position="870"/>
        <end position="897"/>
    </location>
</feature>
<accession>A0A0G4I980</accession>
<dbReference type="PROSITE" id="PS00211">
    <property type="entry name" value="ABC_TRANSPORTER_1"/>
    <property type="match status" value="2"/>
</dbReference>
<feature type="compositionally biased region" description="Acidic residues" evidence="5">
    <location>
        <begin position="342"/>
        <end position="358"/>
    </location>
</feature>
<feature type="region of interest" description="Disordered" evidence="5">
    <location>
        <begin position="1303"/>
        <end position="1356"/>
    </location>
</feature>
<protein>
    <recommendedName>
        <fullName evidence="6">ABC transporter domain-containing protein</fullName>
    </recommendedName>
</protein>
<dbReference type="InterPro" id="IPR027417">
    <property type="entry name" value="P-loop_NTPase"/>
</dbReference>
<keyword evidence="4" id="KW-0175">Coiled coil</keyword>
<sequence>MPAGTGRVPASGRCGALGAVYPWTFFTRALRASLFFILVLDLKLGEAFILQRREQHPMNRDPQRRDPGRRFPWASERLRVLVPESENKGSGAVRLSASGEDKLAALMQREADELGGGGDDDRKDKLSKAGVDLDSISSLLNGKKGGGKPQQQQQQKKQKKKKKGGGVNQQPQKQEDVTAFLAADDAREAGVAAAAYAAAAAASAPVPVSLSDVAESHEFEVAESESEAFSSEEVEGGEGDLVNGKPFSGDAHEMEDGDAAMMEEEVYEAGEEEYAEGSEGEYADGSEGEYEEGGEGEYEEGAEGEGQDGELWTDPETGQTWRYVAEDGGYWEEAADAGSEGGGEEEWEEGGEWAEEESASPSLPVQAEATEPEKDPAGPYSSGAKRLGPRGAAGQFPPPPQPSGRHANYQYQQARPGAAYPSPYSPYGSTAQQAQPSYGQSAYPQYPPTNPYGYGSQTASPYYGAYAAGWSGYPTGSYQQGGQTSYYQQQVNFEQQQQQQGGAQGDPNGGQSQQSPQQQQQQMNQYPYPYSNNPYGRQLQNPYANNPYAPQQGQGGVWNPYAANAGLVNPYARVSAYASPYLAAPPHPQVSPNNPYAYHQQQTAANPYGYPGMQSPPSGSGGWHTGVQQDGGEKEDMFSGYMADERMKKRLAAKKGVGGGMAAEGEEQEDAFADFFGGVGDDDEDVMETRMPIRQGMSEGSSAIAAEKRKLTEIGKIVSDTEYEMRKMDEEKMGAMARKTKPKSNMASLNRLGLGGAGQKGGKAMDQDAIVLSLRDVAMSFDKQEVIKKATFDVRAGDVCGLVGPNGCGKSTILRLVKGDIEPDKGTITAFNPGGQGLAPKVALLRQEFVEELDLERTLSEELRTVFGPAFEAMEKMEVLASKVEEAQKEIAIAKKDGSIGLLQAEQREEMEEAMMPGGSKMGRKAKRQQEKKKKKDKKKKKKKGKKGEEEEDEDEEEEFEETMEGGGPSSAGAAGGESSSDKTAHKNPLTRLDALMSEMTQAQTVIDQYDAYTIDSRIERITNLVGFTEQDLALKVSAFSGGWKMRIGLAKLLLQEPTLLLLDEPTNHLDLDSVEWVEDFLNKIDLPVLVVSHDREFLDRVTNRIVDCDGGVCQSYEGNYSSFLQQRKQKLRDWRKAWEQQNKEEQSLKDFIRENEKKGHMSSAVNQKRIQLERMQNSNDYILEPPREAKGFKFEFPLFAEPPPGAVIEISGLTHGYPMRVPKKTNPLHVQEQADGEGKWAETAEGREGAALERGDDDEEMVEKFELLFDDCDLSVERCERVAVLGPNGVGKSTLLRLILGREPPSGLNMGSEENGEGGAEGEGGDAEDEDFLPQDRILNGSPALGGGADFGDDIAETGEESVETYRARTVKNEGGMIKINGRNTRVCYFEQNQADALDLTLTVMETLEEANYKIENPEHRKSPQDLRDLAALFMFKKDDVYKKVQWLSGGEKARLALCRMMLFPCNVLLLDEPTNHLDIPAKEVLEHACQMFRGPVVVVSHDRYFVSQIANTIVSVEDRRLKKFDMDYKAFMLRRGDLKEQVEKRYGEGSDGIQSAPSVLSKEELEKVLFLDRHQKRLRAFGGADAVEGASKTAVKQKREEAAQEERMEKTGL</sequence>
<keyword evidence="3" id="KW-0067">ATP-binding</keyword>
<keyword evidence="2" id="KW-0547">Nucleotide-binding</keyword>
<reference evidence="7" key="1">
    <citation type="submission" date="2014-11" db="EMBL/GenBank/DDBJ databases">
        <authorList>
            <person name="Otto D Thomas"/>
            <person name="Naeem Raeece"/>
        </authorList>
    </citation>
    <scope>NUCLEOTIDE SEQUENCE</scope>
</reference>
<feature type="region of interest" description="Disordered" evidence="5">
    <location>
        <begin position="489"/>
        <end position="551"/>
    </location>
</feature>
<name>A0A0G4I980_9ALVE</name>
<feature type="compositionally biased region" description="Polar residues" evidence="5">
    <location>
        <begin position="430"/>
        <end position="443"/>
    </location>
</feature>
<feature type="compositionally biased region" description="Basic residues" evidence="5">
    <location>
        <begin position="922"/>
        <end position="946"/>
    </location>
</feature>
<dbReference type="GO" id="GO:0016887">
    <property type="term" value="F:ATP hydrolysis activity"/>
    <property type="evidence" value="ECO:0007669"/>
    <property type="project" value="InterPro"/>
</dbReference>
<evidence type="ECO:0000259" key="6">
    <source>
        <dbReference type="PROSITE" id="PS50893"/>
    </source>
</evidence>
<dbReference type="GO" id="GO:0005524">
    <property type="term" value="F:ATP binding"/>
    <property type="evidence" value="ECO:0007669"/>
    <property type="project" value="UniProtKB-KW"/>
</dbReference>
<dbReference type="InterPro" id="IPR003439">
    <property type="entry name" value="ABC_transporter-like_ATP-bd"/>
</dbReference>
<dbReference type="Pfam" id="PF12848">
    <property type="entry name" value="ABC_tran_Xtn"/>
    <property type="match status" value="1"/>
</dbReference>
<feature type="compositionally biased region" description="Basic and acidic residues" evidence="5">
    <location>
        <begin position="1599"/>
        <end position="1615"/>
    </location>
</feature>
<feature type="compositionally biased region" description="Acidic residues" evidence="5">
    <location>
        <begin position="221"/>
        <end position="238"/>
    </location>
</feature>
<feature type="compositionally biased region" description="Low complexity" evidence="5">
    <location>
        <begin position="509"/>
        <end position="536"/>
    </location>
</feature>
<evidence type="ECO:0000256" key="4">
    <source>
        <dbReference type="SAM" id="Coils"/>
    </source>
</evidence>
<keyword evidence="1" id="KW-0677">Repeat</keyword>
<feature type="region of interest" description="Disordered" evidence="5">
    <location>
        <begin position="217"/>
        <end position="458"/>
    </location>
</feature>
<dbReference type="CDD" id="cd03221">
    <property type="entry name" value="ABCF_EF-3"/>
    <property type="match status" value="1"/>
</dbReference>
<feature type="compositionally biased region" description="Low complexity" evidence="5">
    <location>
        <begin position="489"/>
        <end position="501"/>
    </location>
</feature>
<dbReference type="Pfam" id="PF00005">
    <property type="entry name" value="ABC_tran"/>
    <property type="match status" value="4"/>
</dbReference>
<gene>
    <name evidence="7" type="ORF">Cvel_12199</name>
</gene>
<dbReference type="SUPFAM" id="SSF52540">
    <property type="entry name" value="P-loop containing nucleoside triphosphate hydrolases"/>
    <property type="match status" value="2"/>
</dbReference>
<feature type="compositionally biased region" description="Acidic residues" evidence="5">
    <location>
        <begin position="950"/>
        <end position="964"/>
    </location>
</feature>
<evidence type="ECO:0000313" key="7">
    <source>
        <dbReference type="EMBL" id="CEM53713.1"/>
    </source>
</evidence>
<evidence type="ECO:0000256" key="1">
    <source>
        <dbReference type="ARBA" id="ARBA00022737"/>
    </source>
</evidence>
<dbReference type="PANTHER" id="PTHR19211">
    <property type="entry name" value="ATP-BINDING TRANSPORT PROTEIN-RELATED"/>
    <property type="match status" value="1"/>
</dbReference>
<feature type="region of interest" description="Disordered" evidence="5">
    <location>
        <begin position="912"/>
        <end position="986"/>
    </location>
</feature>
<dbReference type="EMBL" id="CDMZ01005719">
    <property type="protein sequence ID" value="CEM53713.1"/>
    <property type="molecule type" value="Genomic_DNA"/>
</dbReference>
<feature type="compositionally biased region" description="Acidic residues" evidence="5">
    <location>
        <begin position="1324"/>
        <end position="1334"/>
    </location>
</feature>
<dbReference type="InterPro" id="IPR050611">
    <property type="entry name" value="ABCF"/>
</dbReference>
<dbReference type="InterPro" id="IPR032781">
    <property type="entry name" value="ABC_tran_Xtn"/>
</dbReference>
<dbReference type="Gene3D" id="3.40.50.300">
    <property type="entry name" value="P-loop containing nucleotide triphosphate hydrolases"/>
    <property type="match status" value="3"/>
</dbReference>
<feature type="compositionally biased region" description="Polar residues" evidence="5">
    <location>
        <begin position="538"/>
        <end position="551"/>
    </location>
</feature>
<feature type="region of interest" description="Disordered" evidence="5">
    <location>
        <begin position="137"/>
        <end position="179"/>
    </location>
</feature>
<proteinExistence type="predicted"/>
<dbReference type="PANTHER" id="PTHR19211:SF95">
    <property type="entry name" value="ABC TRANSPORTER F FAMILY MEMBER 2"/>
    <property type="match status" value="1"/>
</dbReference>
<evidence type="ECO:0000256" key="3">
    <source>
        <dbReference type="ARBA" id="ARBA00022840"/>
    </source>
</evidence>
<dbReference type="PROSITE" id="PS50893">
    <property type="entry name" value="ABC_TRANSPORTER_2"/>
    <property type="match status" value="2"/>
</dbReference>
<feature type="domain" description="ABC transporter" evidence="6">
    <location>
        <begin position="772"/>
        <end position="1136"/>
    </location>
</feature>
<feature type="compositionally biased region" description="Acidic residues" evidence="5">
    <location>
        <begin position="253"/>
        <end position="313"/>
    </location>
</feature>